<sequence>MPCVTNLEPDSFNLDTLLSKHSDYHRIVTSIKNTKTLKVLSNNYTPQQFSKNLTVYSSQAIPHTHTTELSTQMEIDFNLTIYNNLPKVERSPFQPRHNISHPFSTFFDTTPRTDTIQFKAFSHHTHTCIVCKTKNIPCIILSNGKYSLDPNALILKNQNYGFPAYPQCFHKLKLKLAQPYTPLNKEQKNIFYFTKFLLLNKEQKKQLYQMILNKLPKRDISKKEKGKENINQAHQPSKQQPKKTKTGSTNNNSNNSQNLLDWFANFPITPEMKQQDKLSTKLAQKLFSL</sequence>
<evidence type="ECO:0000313" key="2">
    <source>
        <dbReference type="EMBL" id="RIB27984.1"/>
    </source>
</evidence>
<feature type="compositionally biased region" description="Low complexity" evidence="1">
    <location>
        <begin position="246"/>
        <end position="257"/>
    </location>
</feature>
<proteinExistence type="predicted"/>
<gene>
    <name evidence="2" type="ORF">C2G38_2159176</name>
</gene>
<reference evidence="2 3" key="1">
    <citation type="submission" date="2018-06" db="EMBL/GenBank/DDBJ databases">
        <title>Comparative genomics reveals the genomic features of Rhizophagus irregularis, R. cerebriforme, R. diaphanum and Gigaspora rosea, and their symbiotic lifestyle signature.</title>
        <authorList>
            <person name="Morin E."/>
            <person name="San Clemente H."/>
            <person name="Chen E.C.H."/>
            <person name="De La Providencia I."/>
            <person name="Hainaut M."/>
            <person name="Kuo A."/>
            <person name="Kohler A."/>
            <person name="Murat C."/>
            <person name="Tang N."/>
            <person name="Roy S."/>
            <person name="Loubradou J."/>
            <person name="Henrissat B."/>
            <person name="Grigoriev I.V."/>
            <person name="Corradi N."/>
            <person name="Roux C."/>
            <person name="Martin F.M."/>
        </authorList>
    </citation>
    <scope>NUCLEOTIDE SEQUENCE [LARGE SCALE GENOMIC DNA]</scope>
    <source>
        <strain evidence="2 3">DAOM 194757</strain>
    </source>
</reference>
<keyword evidence="3" id="KW-1185">Reference proteome</keyword>
<name>A0A397VZQ2_9GLOM</name>
<dbReference type="AlphaFoldDB" id="A0A397VZQ2"/>
<dbReference type="Proteomes" id="UP000266673">
    <property type="component" value="Unassembled WGS sequence"/>
</dbReference>
<evidence type="ECO:0000313" key="3">
    <source>
        <dbReference type="Proteomes" id="UP000266673"/>
    </source>
</evidence>
<organism evidence="2 3">
    <name type="scientific">Gigaspora rosea</name>
    <dbReference type="NCBI Taxonomy" id="44941"/>
    <lineage>
        <taxon>Eukaryota</taxon>
        <taxon>Fungi</taxon>
        <taxon>Fungi incertae sedis</taxon>
        <taxon>Mucoromycota</taxon>
        <taxon>Glomeromycotina</taxon>
        <taxon>Glomeromycetes</taxon>
        <taxon>Diversisporales</taxon>
        <taxon>Gigasporaceae</taxon>
        <taxon>Gigaspora</taxon>
    </lineage>
</organism>
<accession>A0A397VZQ2</accession>
<evidence type="ECO:0000256" key="1">
    <source>
        <dbReference type="SAM" id="MobiDB-lite"/>
    </source>
</evidence>
<dbReference type="EMBL" id="QKWP01000081">
    <property type="protein sequence ID" value="RIB27984.1"/>
    <property type="molecule type" value="Genomic_DNA"/>
</dbReference>
<dbReference type="OrthoDB" id="2442751at2759"/>
<feature type="region of interest" description="Disordered" evidence="1">
    <location>
        <begin position="220"/>
        <end position="257"/>
    </location>
</feature>
<protein>
    <submittedName>
        <fullName evidence="2">Uncharacterized protein</fullName>
    </submittedName>
</protein>
<comment type="caution">
    <text evidence="2">The sequence shown here is derived from an EMBL/GenBank/DDBJ whole genome shotgun (WGS) entry which is preliminary data.</text>
</comment>